<dbReference type="Gene3D" id="1.10.8.430">
    <property type="entry name" value="Helical domain of apoptotic protease-activating factors"/>
    <property type="match status" value="1"/>
</dbReference>
<feature type="domain" description="Disease resistance protein Roq1-like winged-helix" evidence="4">
    <location>
        <begin position="145"/>
        <end position="225"/>
    </location>
</feature>
<dbReference type="Gene3D" id="3.40.50.300">
    <property type="entry name" value="P-loop containing nucleotide triphosphate hydrolases"/>
    <property type="match status" value="1"/>
</dbReference>
<comment type="caution">
    <text evidence="5">The sequence shown here is derived from an EMBL/GenBank/DDBJ whole genome shotgun (WGS) entry which is preliminary data.</text>
</comment>
<keyword evidence="6" id="KW-1185">Reference proteome</keyword>
<dbReference type="PRINTS" id="PR00364">
    <property type="entry name" value="DISEASERSIST"/>
</dbReference>
<reference evidence="5 6" key="1">
    <citation type="submission" date="2018-09" db="EMBL/GenBank/DDBJ databases">
        <title>A high-quality reference genome of wild soybean provides a powerful tool to mine soybean genomes.</title>
        <authorList>
            <person name="Xie M."/>
            <person name="Chung C.Y.L."/>
            <person name="Li M.-W."/>
            <person name="Wong F.-L."/>
            <person name="Chan T.-F."/>
            <person name="Lam H.-M."/>
        </authorList>
    </citation>
    <scope>NUCLEOTIDE SEQUENCE [LARGE SCALE GENOMIC DNA]</scope>
    <source>
        <strain evidence="6">cv. W05</strain>
        <tissue evidence="5">Hypocotyl of etiolated seedlings</tissue>
    </source>
</reference>
<sequence>MIGQKKVLIVLDDVNDSEQLEELFGTPDWYGLGSRIIITTRDIKVLIANKVPEIYHVGGLSSCEAFQLFKLNAFNQGDLEMEFYELSKRVVDYAKGIPLVLKILAHLLCGKDKEVWKSQLEKLKGIKSNNVHDFVKLSFDDLHHEEQEILLDLACFCRRANMTENFNMKVDSINILLGDCGSHNAVVVGLERLKEKSLITISEDNVVSMHDTIQEMAWEIVCQESNDLGNRSRLWDPIEIYDVSKNDKGTKAIRSITTPLSTLKNLKLRPDAFVRMSNLQFLDFGNNSPSLPQGLQSLPNELRYLHWMHYPLTCLPEQFSAEKLVILDLSCSRVEKLWHEVKNLVNLKNVKFRWCVLLNELPDFSKSTNLKVLDVSCSSGLTSVHPSIFSLHKLEKLDLSGCSSLIKFSSDDGHLSSLLYLNLSDCEELREFSVTAENVVELDLTGILISSLPLSFGSLRKLEMLHLIRSDIESLPTCINNLTRLRYLDLSCCSNLCILPKLPPSLETLHADECESLETVLFPSTAVEQFEENRKRVEFWNCLKLDEFSLMAIELNAQINVMKFAYQHLSAPILDHVENYNDYKDLHDSYQAVYMYPGSNVPEWLAYKTRKDYVIIDLSSAPPAHLGFIFCFILDKDTEEFLDPALQFSISISNGENECKRDSVEIQTSGPYSMIYSDHVCVLYDKRCSCYLNNRLKSLAKFKIKVSWLTDGERWEALKGFGVSPINTSVYHNFVQQMELCDQGFRPVLKRTPKKRKRVIREHDNL</sequence>
<dbReference type="GO" id="GO:0006952">
    <property type="term" value="P:defense response"/>
    <property type="evidence" value="ECO:0007669"/>
    <property type="project" value="InterPro"/>
</dbReference>
<dbReference type="SUPFAM" id="SSF52540">
    <property type="entry name" value="P-loop containing nucleoside triphosphate hydrolases"/>
    <property type="match status" value="1"/>
</dbReference>
<dbReference type="AlphaFoldDB" id="A0A445L7C7"/>
<dbReference type="SUPFAM" id="SSF46785">
    <property type="entry name" value="Winged helix' DNA-binding domain"/>
    <property type="match status" value="1"/>
</dbReference>
<gene>
    <name evidence="5" type="ORF">D0Y65_006121</name>
</gene>
<dbReference type="Gene3D" id="3.80.10.10">
    <property type="entry name" value="Ribonuclease Inhibitor"/>
    <property type="match status" value="2"/>
</dbReference>
<keyword evidence="2" id="KW-0677">Repeat</keyword>
<dbReference type="InterPro" id="IPR058192">
    <property type="entry name" value="WHD_ROQ1-like"/>
</dbReference>
<dbReference type="InterPro" id="IPR032675">
    <property type="entry name" value="LRR_dom_sf"/>
</dbReference>
<evidence type="ECO:0000259" key="3">
    <source>
        <dbReference type="Pfam" id="PF00931"/>
    </source>
</evidence>
<organism evidence="5 6">
    <name type="scientific">Glycine soja</name>
    <name type="common">Wild soybean</name>
    <dbReference type="NCBI Taxonomy" id="3848"/>
    <lineage>
        <taxon>Eukaryota</taxon>
        <taxon>Viridiplantae</taxon>
        <taxon>Streptophyta</taxon>
        <taxon>Embryophyta</taxon>
        <taxon>Tracheophyta</taxon>
        <taxon>Spermatophyta</taxon>
        <taxon>Magnoliopsida</taxon>
        <taxon>eudicotyledons</taxon>
        <taxon>Gunneridae</taxon>
        <taxon>Pentapetalae</taxon>
        <taxon>rosids</taxon>
        <taxon>fabids</taxon>
        <taxon>Fabales</taxon>
        <taxon>Fabaceae</taxon>
        <taxon>Papilionoideae</taxon>
        <taxon>50 kb inversion clade</taxon>
        <taxon>NPAAA clade</taxon>
        <taxon>indigoferoid/millettioid clade</taxon>
        <taxon>Phaseoleae</taxon>
        <taxon>Glycine</taxon>
        <taxon>Glycine subgen. Soja</taxon>
    </lineage>
</organism>
<protein>
    <submittedName>
        <fullName evidence="5">Disease resistance-like protein DSC1</fullName>
    </submittedName>
</protein>
<dbReference type="InterPro" id="IPR036390">
    <property type="entry name" value="WH_DNA-bd_sf"/>
</dbReference>
<feature type="domain" description="NB-ARC" evidence="3">
    <location>
        <begin position="3"/>
        <end position="76"/>
    </location>
</feature>
<dbReference type="GO" id="GO:0043531">
    <property type="term" value="F:ADP binding"/>
    <property type="evidence" value="ECO:0007669"/>
    <property type="project" value="InterPro"/>
</dbReference>
<evidence type="ECO:0000256" key="1">
    <source>
        <dbReference type="ARBA" id="ARBA00022614"/>
    </source>
</evidence>
<keyword evidence="1" id="KW-0433">Leucine-rich repeat</keyword>
<evidence type="ECO:0000313" key="6">
    <source>
        <dbReference type="Proteomes" id="UP000289340"/>
    </source>
</evidence>
<dbReference type="Pfam" id="PF00931">
    <property type="entry name" value="NB-ARC"/>
    <property type="match status" value="1"/>
</dbReference>
<dbReference type="EMBL" id="QZWG01000003">
    <property type="protein sequence ID" value="RZC19171.1"/>
    <property type="molecule type" value="Genomic_DNA"/>
</dbReference>
<evidence type="ECO:0000256" key="2">
    <source>
        <dbReference type="ARBA" id="ARBA00022737"/>
    </source>
</evidence>
<evidence type="ECO:0000259" key="4">
    <source>
        <dbReference type="Pfam" id="PF23282"/>
    </source>
</evidence>
<name>A0A445L7C7_GLYSO</name>
<dbReference type="Proteomes" id="UP000289340">
    <property type="component" value="Chromosome 3"/>
</dbReference>
<evidence type="ECO:0000313" key="5">
    <source>
        <dbReference type="EMBL" id="RZC19171.1"/>
    </source>
</evidence>
<dbReference type="InterPro" id="IPR002182">
    <property type="entry name" value="NB-ARC"/>
</dbReference>
<proteinExistence type="predicted"/>
<dbReference type="SUPFAM" id="SSF52058">
    <property type="entry name" value="L domain-like"/>
    <property type="match status" value="1"/>
</dbReference>
<dbReference type="Pfam" id="PF23282">
    <property type="entry name" value="WHD_ROQ1"/>
    <property type="match status" value="1"/>
</dbReference>
<accession>A0A445L7C7</accession>
<dbReference type="PANTHER" id="PTHR11017:SF263">
    <property type="entry name" value="ADP-RIBOSYL CYCLASE_CYCLIC ADP-RIBOSE HYDROLASE"/>
    <property type="match status" value="1"/>
</dbReference>
<dbReference type="InterPro" id="IPR042197">
    <property type="entry name" value="Apaf_helical"/>
</dbReference>
<dbReference type="InterPro" id="IPR027417">
    <property type="entry name" value="P-loop_NTPase"/>
</dbReference>
<dbReference type="InterPro" id="IPR044974">
    <property type="entry name" value="Disease_R_plants"/>
</dbReference>
<dbReference type="PANTHER" id="PTHR11017">
    <property type="entry name" value="LEUCINE-RICH REPEAT-CONTAINING PROTEIN"/>
    <property type="match status" value="1"/>
</dbReference>